<dbReference type="InterPro" id="IPR009057">
    <property type="entry name" value="Homeodomain-like_sf"/>
</dbReference>
<gene>
    <name evidence="6" type="ORF">OWR29_46075</name>
</gene>
<feature type="DNA-binding region" description="H-T-H motif" evidence="4">
    <location>
        <begin position="32"/>
        <end position="51"/>
    </location>
</feature>
<evidence type="ECO:0000256" key="2">
    <source>
        <dbReference type="ARBA" id="ARBA00023125"/>
    </source>
</evidence>
<organism evidence="6 7">
    <name type="scientific">Paractinoplanes pyxinae</name>
    <dbReference type="NCBI Taxonomy" id="2997416"/>
    <lineage>
        <taxon>Bacteria</taxon>
        <taxon>Bacillati</taxon>
        <taxon>Actinomycetota</taxon>
        <taxon>Actinomycetes</taxon>
        <taxon>Micromonosporales</taxon>
        <taxon>Micromonosporaceae</taxon>
        <taxon>Paractinoplanes</taxon>
    </lineage>
</organism>
<evidence type="ECO:0000259" key="5">
    <source>
        <dbReference type="PROSITE" id="PS50977"/>
    </source>
</evidence>
<dbReference type="PROSITE" id="PS01081">
    <property type="entry name" value="HTH_TETR_1"/>
    <property type="match status" value="1"/>
</dbReference>
<evidence type="ECO:0000256" key="4">
    <source>
        <dbReference type="PROSITE-ProRule" id="PRU00335"/>
    </source>
</evidence>
<dbReference type="SUPFAM" id="SSF46689">
    <property type="entry name" value="Homeodomain-like"/>
    <property type="match status" value="1"/>
</dbReference>
<dbReference type="PRINTS" id="PR00455">
    <property type="entry name" value="HTHTETR"/>
</dbReference>
<evidence type="ECO:0000313" key="7">
    <source>
        <dbReference type="Proteomes" id="UP001151002"/>
    </source>
</evidence>
<comment type="caution">
    <text evidence="6">The sequence shown here is derived from an EMBL/GenBank/DDBJ whole genome shotgun (WGS) entry which is preliminary data.</text>
</comment>
<dbReference type="PROSITE" id="PS50977">
    <property type="entry name" value="HTH_TETR_2"/>
    <property type="match status" value="1"/>
</dbReference>
<proteinExistence type="predicted"/>
<dbReference type="InterPro" id="IPR050109">
    <property type="entry name" value="HTH-type_TetR-like_transc_reg"/>
</dbReference>
<protein>
    <submittedName>
        <fullName evidence="6">Helix-turn-helix domain containing protein</fullName>
    </submittedName>
</protein>
<dbReference type="PANTHER" id="PTHR30055">
    <property type="entry name" value="HTH-TYPE TRANSCRIPTIONAL REGULATOR RUTR"/>
    <property type="match status" value="1"/>
</dbReference>
<feature type="domain" description="HTH tetR-type" evidence="5">
    <location>
        <begin position="9"/>
        <end position="69"/>
    </location>
</feature>
<dbReference type="Gene3D" id="1.10.357.10">
    <property type="entry name" value="Tetracycline Repressor, domain 2"/>
    <property type="match status" value="1"/>
</dbReference>
<dbReference type="Gene3D" id="1.10.10.60">
    <property type="entry name" value="Homeodomain-like"/>
    <property type="match status" value="1"/>
</dbReference>
<evidence type="ECO:0000313" key="6">
    <source>
        <dbReference type="EMBL" id="MCY1145417.1"/>
    </source>
</evidence>
<dbReference type="InterPro" id="IPR001647">
    <property type="entry name" value="HTH_TetR"/>
</dbReference>
<dbReference type="Pfam" id="PF00440">
    <property type="entry name" value="TetR_N"/>
    <property type="match status" value="1"/>
</dbReference>
<accession>A0ABT4BFU0</accession>
<keyword evidence="3" id="KW-0804">Transcription</keyword>
<dbReference type="Proteomes" id="UP001151002">
    <property type="component" value="Unassembled WGS sequence"/>
</dbReference>
<dbReference type="InterPro" id="IPR023772">
    <property type="entry name" value="DNA-bd_HTH_TetR-type_CS"/>
</dbReference>
<name>A0ABT4BFU0_9ACTN</name>
<keyword evidence="7" id="KW-1185">Reference proteome</keyword>
<dbReference type="RefSeq" id="WP_267570037.1">
    <property type="nucleotide sequence ID" value="NZ_JAPNTZ010000026.1"/>
</dbReference>
<sequence>MGLREQKKERTRRHIADTAWELIADNGFARVTVAEIARAAQVAEATVFNYFATKEDLFFFRLDEYGESLVRGVAGRPPGEAAPAAFHRLLLAEGGLVGQLDSGDSQALDRLRTVNRVVAESPALQAREQVSFTRTAELLAATLGGDTLQEQVAARVVAHGLIAVQRALVLQVREAVLADEIPPGFASQLAESAAHAFALLENGLAGYGTRDS</sequence>
<keyword evidence="1" id="KW-0805">Transcription regulation</keyword>
<keyword evidence="2 4" id="KW-0238">DNA-binding</keyword>
<evidence type="ECO:0000256" key="3">
    <source>
        <dbReference type="ARBA" id="ARBA00023163"/>
    </source>
</evidence>
<reference evidence="6" key="1">
    <citation type="submission" date="2022-11" db="EMBL/GenBank/DDBJ databases">
        <authorList>
            <person name="Somphong A."/>
            <person name="Phongsopitanun W."/>
        </authorList>
    </citation>
    <scope>NUCLEOTIDE SEQUENCE</scope>
    <source>
        <strain evidence="6">Pm04-4</strain>
    </source>
</reference>
<evidence type="ECO:0000256" key="1">
    <source>
        <dbReference type="ARBA" id="ARBA00023015"/>
    </source>
</evidence>
<dbReference type="EMBL" id="JAPNTZ010000026">
    <property type="protein sequence ID" value="MCY1145417.1"/>
    <property type="molecule type" value="Genomic_DNA"/>
</dbReference>
<dbReference type="PANTHER" id="PTHR30055:SF234">
    <property type="entry name" value="HTH-TYPE TRANSCRIPTIONAL REGULATOR BETI"/>
    <property type="match status" value="1"/>
</dbReference>